<keyword evidence="1" id="KW-0255">Endonuclease</keyword>
<dbReference type="OrthoDB" id="12209at10239"/>
<dbReference type="GO" id="GO:0004519">
    <property type="term" value="F:endonuclease activity"/>
    <property type="evidence" value="ECO:0007669"/>
    <property type="project" value="UniProtKB-KW"/>
</dbReference>
<dbReference type="GeneID" id="40079344"/>
<keyword evidence="2" id="KW-1185">Reference proteome</keyword>
<evidence type="ECO:0000313" key="1">
    <source>
        <dbReference type="EMBL" id="ALY08977.1"/>
    </source>
</evidence>
<proteinExistence type="predicted"/>
<accession>A0A0U4JKX3</accession>
<dbReference type="EMBL" id="KU160646">
    <property type="protein sequence ID" value="ALY08977.1"/>
    <property type="molecule type" value="Genomic_DNA"/>
</dbReference>
<dbReference type="Proteomes" id="UP000226177">
    <property type="component" value="Segment"/>
</dbReference>
<reference evidence="1 2" key="1">
    <citation type="submission" date="2015-11" db="EMBL/GenBank/DDBJ databases">
        <authorList>
            <person name="Schneider V.M."/>
            <person name="Bradley K.W."/>
            <person name="Asai D.J."/>
            <person name="Bowman C.A."/>
            <person name="Russell D.A."/>
            <person name="Pope W.H."/>
            <person name="Jacobs-Sera D."/>
            <person name="Hendrix R.W."/>
            <person name="Hatfull G.F."/>
        </authorList>
    </citation>
    <scope>NUCLEOTIDE SEQUENCE [LARGE SCALE GENOMIC DNA]</scope>
</reference>
<sequence>MIRTYSQLKSLTTFQDRFEYLKLTGTVGAPTFDEQRYLNQQFYRSREWQQTRHIVIARDEGSDLGIPGYEIFDRPIVHHMNPMIADDIVHSNDDILNPEYLILVSHETHNAIHYGDANRLPRTLIERRPGDTKLW</sequence>
<gene>
    <name evidence="1" type="primary">2</name>
    <name evidence="1" type="ORF">GORDON_2</name>
</gene>
<evidence type="ECO:0000313" key="2">
    <source>
        <dbReference type="Proteomes" id="UP000226177"/>
    </source>
</evidence>
<organism evidence="1 2">
    <name type="scientific">Arthrobacter phage Gordon</name>
    <dbReference type="NCBI Taxonomy" id="1772298"/>
    <lineage>
        <taxon>Viruses</taxon>
        <taxon>Duplodnaviria</taxon>
        <taxon>Heunggongvirae</taxon>
        <taxon>Uroviricota</taxon>
        <taxon>Caudoviricetes</taxon>
        <taxon>Gordonvirus</taxon>
        <taxon>Gordonvirus gordon</taxon>
    </lineage>
</organism>
<keyword evidence="1" id="KW-0378">Hydrolase</keyword>
<name>A0A0U4JKX3_9CAUD</name>
<protein>
    <submittedName>
        <fullName evidence="1">HNH endonuclease domain protein</fullName>
    </submittedName>
</protein>
<keyword evidence="1" id="KW-0540">Nuclease</keyword>
<dbReference type="RefSeq" id="YP_009603463.1">
    <property type="nucleotide sequence ID" value="NC_041952.1"/>
</dbReference>
<dbReference type="KEGG" id="vg:40079344"/>